<sequence>MIRKDRWERTSPEDEISGEAITIDWGCVFNEWSVYECESYLKKTDEIAKIVLRMVGDNPKKTADGIDLLYLDDSFFRSTGVISYPDPEKKLGSLHCNLREVNYGTLKKAVIYSLNNIKDHVLSYTPVEIKELFKNIGRNFIEEFKQEYKKDKLKAIIKLYFGDSTLEAVFNI</sequence>
<comment type="caution">
    <text evidence="1">The sequence shown here is derived from an EMBL/GenBank/DDBJ whole genome shotgun (WGS) entry which is preliminary data.</text>
</comment>
<evidence type="ECO:0000313" key="2">
    <source>
        <dbReference type="Proteomes" id="UP000823928"/>
    </source>
</evidence>
<reference evidence="1" key="1">
    <citation type="submission" date="2020-10" db="EMBL/GenBank/DDBJ databases">
        <authorList>
            <person name="Gilroy R."/>
        </authorList>
    </citation>
    <scope>NUCLEOTIDE SEQUENCE</scope>
    <source>
        <strain evidence="1">6276</strain>
    </source>
</reference>
<accession>A0A9D1EWR1</accession>
<reference evidence="1" key="2">
    <citation type="journal article" date="2021" name="PeerJ">
        <title>Extensive microbial diversity within the chicken gut microbiome revealed by metagenomics and culture.</title>
        <authorList>
            <person name="Gilroy R."/>
            <person name="Ravi A."/>
            <person name="Getino M."/>
            <person name="Pursley I."/>
            <person name="Horton D.L."/>
            <person name="Alikhan N.F."/>
            <person name="Baker D."/>
            <person name="Gharbi K."/>
            <person name="Hall N."/>
            <person name="Watson M."/>
            <person name="Adriaenssens E.M."/>
            <person name="Foster-Nyarko E."/>
            <person name="Jarju S."/>
            <person name="Secka A."/>
            <person name="Antonio M."/>
            <person name="Oren A."/>
            <person name="Chaudhuri R.R."/>
            <person name="La Ragione R."/>
            <person name="Hildebrand F."/>
            <person name="Pallen M.J."/>
        </authorList>
    </citation>
    <scope>NUCLEOTIDE SEQUENCE</scope>
    <source>
        <strain evidence="1">6276</strain>
    </source>
</reference>
<gene>
    <name evidence="1" type="ORF">IAC10_00130</name>
</gene>
<name>A0A9D1EWR1_9BACT</name>
<protein>
    <submittedName>
        <fullName evidence="1">Uncharacterized protein</fullName>
    </submittedName>
</protein>
<proteinExistence type="predicted"/>
<dbReference type="EMBL" id="DVIU01000003">
    <property type="protein sequence ID" value="HIS35024.1"/>
    <property type="molecule type" value="Genomic_DNA"/>
</dbReference>
<evidence type="ECO:0000313" key="1">
    <source>
        <dbReference type="EMBL" id="HIS35024.1"/>
    </source>
</evidence>
<dbReference type="Proteomes" id="UP000823928">
    <property type="component" value="Unassembled WGS sequence"/>
</dbReference>
<organism evidence="1 2">
    <name type="scientific">Candidatus Scatousia excrementigallinarum</name>
    <dbReference type="NCBI Taxonomy" id="2840935"/>
    <lineage>
        <taxon>Bacteria</taxon>
        <taxon>Candidatus Scatousia</taxon>
    </lineage>
</organism>
<dbReference type="AlphaFoldDB" id="A0A9D1EWR1"/>